<dbReference type="Proteomes" id="UP000292003">
    <property type="component" value="Unassembled WGS sequence"/>
</dbReference>
<comment type="caution">
    <text evidence="2">The sequence shown here is derived from an EMBL/GenBank/DDBJ whole genome shotgun (WGS) entry which is preliminary data.</text>
</comment>
<evidence type="ECO:0000256" key="1">
    <source>
        <dbReference type="SAM" id="Phobius"/>
    </source>
</evidence>
<evidence type="ECO:0000313" key="3">
    <source>
        <dbReference type="Proteomes" id="UP000292003"/>
    </source>
</evidence>
<gene>
    <name evidence="2" type="ORF">EWH70_31970</name>
</gene>
<keyword evidence="1" id="KW-0812">Transmembrane</keyword>
<evidence type="ECO:0000313" key="2">
    <source>
        <dbReference type="EMBL" id="RZQ59879.1"/>
    </source>
</evidence>
<feature type="transmembrane region" description="Helical" evidence="1">
    <location>
        <begin position="110"/>
        <end position="130"/>
    </location>
</feature>
<proteinExistence type="predicted"/>
<accession>A0A4Q7IZG5</accession>
<dbReference type="EMBL" id="SFCC01000021">
    <property type="protein sequence ID" value="RZQ59879.1"/>
    <property type="molecule type" value="Genomic_DNA"/>
</dbReference>
<feature type="transmembrane region" description="Helical" evidence="1">
    <location>
        <begin position="12"/>
        <end position="34"/>
    </location>
</feature>
<dbReference type="AlphaFoldDB" id="A0A4Q7IZG5"/>
<keyword evidence="1" id="KW-1133">Transmembrane helix</keyword>
<protein>
    <submittedName>
        <fullName evidence="2">Uncharacterized protein</fullName>
    </submittedName>
</protein>
<dbReference type="OrthoDB" id="3691511at2"/>
<feature type="transmembrane region" description="Helical" evidence="1">
    <location>
        <begin position="40"/>
        <end position="64"/>
    </location>
</feature>
<name>A0A4Q7IZG5_9PSEU</name>
<keyword evidence="3" id="KW-1185">Reference proteome</keyword>
<feature type="transmembrane region" description="Helical" evidence="1">
    <location>
        <begin position="71"/>
        <end position="90"/>
    </location>
</feature>
<organism evidence="2 3">
    <name type="scientific">Amycolatopsis suaedae</name>
    <dbReference type="NCBI Taxonomy" id="2510978"/>
    <lineage>
        <taxon>Bacteria</taxon>
        <taxon>Bacillati</taxon>
        <taxon>Actinomycetota</taxon>
        <taxon>Actinomycetes</taxon>
        <taxon>Pseudonocardiales</taxon>
        <taxon>Pseudonocardiaceae</taxon>
        <taxon>Amycolatopsis</taxon>
    </lineage>
</organism>
<reference evidence="2 3" key="1">
    <citation type="submission" date="2019-02" db="EMBL/GenBank/DDBJ databases">
        <title>Draft genome sequence of Amycolatopsis sp. 8-3EHSu isolated from roots of Suaeda maritima.</title>
        <authorList>
            <person name="Duangmal K."/>
            <person name="Chantavorakit T."/>
        </authorList>
    </citation>
    <scope>NUCLEOTIDE SEQUENCE [LARGE SCALE GENOMIC DNA]</scope>
    <source>
        <strain evidence="2 3">8-3EHSu</strain>
    </source>
</reference>
<keyword evidence="1" id="KW-0472">Membrane</keyword>
<sequence length="180" mass="19534">MDMARMRSLAELGFPGFLAGLIGGVVAGGLTAVAGQTPAWALTAMVTLGLPLGLFGMGYGLLVVKGIARPGTFAPAALFWLIGFPLSRLLQEVLTRAVVVGEPGLPPDLLGFFAYQGIVSAGFAIGFLWMHERIAPQWWRKVADRNPDAGAVFQRYVAHSRLLYEQREQRRKARAARARR</sequence>